<reference evidence="1 2" key="1">
    <citation type="submission" date="2016-10" db="EMBL/GenBank/DDBJ databases">
        <authorList>
            <person name="de Groot N.N."/>
        </authorList>
    </citation>
    <scope>NUCLEOTIDE SEQUENCE [LARGE SCALE GENOMIC DNA]</scope>
    <source>
        <strain evidence="1 2">DSM 21741</strain>
    </source>
</reference>
<gene>
    <name evidence="1" type="ORF">SAMN04488543_2959</name>
</gene>
<dbReference type="OrthoDB" id="2528227at2"/>
<dbReference type="EMBL" id="LT629749">
    <property type="protein sequence ID" value="SDT06695.1"/>
    <property type="molecule type" value="Genomic_DNA"/>
</dbReference>
<dbReference type="SUPFAM" id="SSF74650">
    <property type="entry name" value="Galactose mutarotase-like"/>
    <property type="match status" value="1"/>
</dbReference>
<dbReference type="Gene3D" id="2.70.98.10">
    <property type="match status" value="1"/>
</dbReference>
<dbReference type="GO" id="GO:0005975">
    <property type="term" value="P:carbohydrate metabolic process"/>
    <property type="evidence" value="ECO:0007669"/>
    <property type="project" value="InterPro"/>
</dbReference>
<dbReference type="Proteomes" id="UP000199092">
    <property type="component" value="Chromosome I"/>
</dbReference>
<dbReference type="InterPro" id="IPR011013">
    <property type="entry name" value="Gal_mutarotase_sf_dom"/>
</dbReference>
<dbReference type="GO" id="GO:0003824">
    <property type="term" value="F:catalytic activity"/>
    <property type="evidence" value="ECO:0007669"/>
    <property type="project" value="InterPro"/>
</dbReference>
<dbReference type="AlphaFoldDB" id="A0A1H1XBN7"/>
<keyword evidence="2" id="KW-1185">Reference proteome</keyword>
<evidence type="ECO:0000313" key="2">
    <source>
        <dbReference type="Proteomes" id="UP000199092"/>
    </source>
</evidence>
<accession>A0A1H1XBN7</accession>
<dbReference type="InterPro" id="IPR014718">
    <property type="entry name" value="GH-type_carb-bd"/>
</dbReference>
<proteinExistence type="predicted"/>
<protein>
    <submittedName>
        <fullName evidence="1">Galactose mutarotase</fullName>
    </submittedName>
</protein>
<name>A0A1H1XBN7_9ACTN</name>
<evidence type="ECO:0000313" key="1">
    <source>
        <dbReference type="EMBL" id="SDT06695.1"/>
    </source>
</evidence>
<dbReference type="RefSeq" id="WP_091413830.1">
    <property type="nucleotide sequence ID" value="NZ_LT629749.1"/>
</dbReference>
<sequence>MQIEQLTVNDWEVLRLSDDTVSLDVVPALGGTVTALRRRSDDASLLWSTPWGLRRRGAWSLPGSSEAQMVDTYPGGWQTLFPNGGDTAVVGGVEWGHHGEARLTWLDWAVDGEALVLTGRLVRSPFTLRKRFALEGGEVVLDETVHNVGGEAVELMWGSQLALGGDLVGPGSSVATSASTVHPDPRFSISTSYDDLMPWPRSHGQRTVVNLSRLPGPDADETRLAYLADFDTPTVTVRSPDRRVGLDLTWDESWPYLWYSMEAGGRHGFPWYSRGYFLALTPGTGWPAHGLHEARRASATTTWVQPDEERTTRVRLRVHPEPVR</sequence>
<organism evidence="1 2">
    <name type="scientific">Friedmanniella luteola</name>
    <dbReference type="NCBI Taxonomy" id="546871"/>
    <lineage>
        <taxon>Bacteria</taxon>
        <taxon>Bacillati</taxon>
        <taxon>Actinomycetota</taxon>
        <taxon>Actinomycetes</taxon>
        <taxon>Propionibacteriales</taxon>
        <taxon>Nocardioidaceae</taxon>
        <taxon>Friedmanniella</taxon>
    </lineage>
</organism>
<dbReference type="GO" id="GO:0030246">
    <property type="term" value="F:carbohydrate binding"/>
    <property type="evidence" value="ECO:0007669"/>
    <property type="project" value="InterPro"/>
</dbReference>
<dbReference type="STRING" id="546871.SAMN04488543_2959"/>